<keyword evidence="2 6" id="KW-0689">Ribosomal protein</keyword>
<feature type="domain" description="Large ribosomal subunit protein uL2 C-terminal" evidence="5">
    <location>
        <begin position="1"/>
        <end position="125"/>
    </location>
</feature>
<dbReference type="PANTHER" id="PTHR13691">
    <property type="entry name" value="RIBOSOMAL PROTEIN L2"/>
    <property type="match status" value="1"/>
</dbReference>
<dbReference type="InterPro" id="IPR014726">
    <property type="entry name" value="Ribosomal_uL2_dom3"/>
</dbReference>
<dbReference type="SMART" id="SM01382">
    <property type="entry name" value="Ribosomal_L2_C"/>
    <property type="match status" value="1"/>
</dbReference>
<comment type="similarity">
    <text evidence="1">Belongs to the universal ribosomal protein uL2 family.</text>
</comment>
<keyword evidence="6" id="KW-0496">Mitochondrion</keyword>
<dbReference type="GO" id="GO:0005840">
    <property type="term" value="C:ribosome"/>
    <property type="evidence" value="ECO:0007669"/>
    <property type="project" value="UniProtKB-KW"/>
</dbReference>
<protein>
    <submittedName>
        <fullName evidence="6">Ribosomal protein L2-b</fullName>
    </submittedName>
</protein>
<keyword evidence="3" id="KW-0687">Ribonucleoprotein</keyword>
<dbReference type="GO" id="GO:0002181">
    <property type="term" value="P:cytoplasmic translation"/>
    <property type="evidence" value="ECO:0007669"/>
    <property type="project" value="TreeGrafter"/>
</dbReference>
<dbReference type="PROSITE" id="PS00467">
    <property type="entry name" value="RIBOSOMAL_L2"/>
    <property type="match status" value="1"/>
</dbReference>
<dbReference type="InterPro" id="IPR002171">
    <property type="entry name" value="Ribosomal_uL2"/>
</dbReference>
<gene>
    <name evidence="6" type="primary">rpl2b</name>
</gene>
<organism evidence="6">
    <name type="scientific">Nyctotherus ovalis</name>
    <name type="common">Ciliate protozoan</name>
    <dbReference type="NCBI Taxonomy" id="70075"/>
    <lineage>
        <taxon>Eukaryota</taxon>
        <taxon>Sar</taxon>
        <taxon>Alveolata</taxon>
        <taxon>Ciliophora</taxon>
        <taxon>Intramacronucleata</taxon>
        <taxon>Armophorea</taxon>
        <taxon>Clevelandellida</taxon>
        <taxon>Nyctotheridae</taxon>
        <taxon>Nyctotherus</taxon>
    </lineage>
</organism>
<name>F1AAL2_NYCOV</name>
<evidence type="ECO:0000313" key="6">
    <source>
        <dbReference type="EMBL" id="ADN85890.1"/>
    </source>
</evidence>
<dbReference type="InterPro" id="IPR008991">
    <property type="entry name" value="Translation_prot_SH3-like_sf"/>
</dbReference>
<dbReference type="EMBL" id="GU057832">
    <property type="protein sequence ID" value="ADN85890.1"/>
    <property type="molecule type" value="Genomic_DNA"/>
</dbReference>
<proteinExistence type="inferred from homology"/>
<accession>F1AAL2</accession>
<sequence length="127" mass="14184">MLPLWYIRSNTSVCAVAQKYGHPYTIALAAGTSATLFNKRARLQRGVSRLRLPSGKWKLVDASVVALLGRIYPKTIETYKVTLGGFWRNHGRKPRVRGVVKNPVDHPHGGRARTVAKHRTPWGVSTK</sequence>
<dbReference type="GO" id="GO:0003723">
    <property type="term" value="F:RNA binding"/>
    <property type="evidence" value="ECO:0007669"/>
    <property type="project" value="TreeGrafter"/>
</dbReference>
<dbReference type="Gene3D" id="4.10.950.10">
    <property type="entry name" value="Ribosomal protein L2, domain 3"/>
    <property type="match status" value="1"/>
</dbReference>
<dbReference type="PANTHER" id="PTHR13691:SF5">
    <property type="entry name" value="LARGE RIBOSOMAL SUBUNIT PROTEIN UL2M"/>
    <property type="match status" value="1"/>
</dbReference>
<dbReference type="AlphaFoldDB" id="F1AAL2"/>
<dbReference type="InterPro" id="IPR022671">
    <property type="entry name" value="Ribosomal_uL2_CS"/>
</dbReference>
<feature type="region of interest" description="Disordered" evidence="4">
    <location>
        <begin position="101"/>
        <end position="127"/>
    </location>
</feature>
<evidence type="ECO:0000256" key="3">
    <source>
        <dbReference type="ARBA" id="ARBA00023274"/>
    </source>
</evidence>
<evidence type="ECO:0000256" key="2">
    <source>
        <dbReference type="ARBA" id="ARBA00022980"/>
    </source>
</evidence>
<dbReference type="SUPFAM" id="SSF50104">
    <property type="entry name" value="Translation proteins SH3-like domain"/>
    <property type="match status" value="1"/>
</dbReference>
<evidence type="ECO:0000259" key="5">
    <source>
        <dbReference type="SMART" id="SM01382"/>
    </source>
</evidence>
<feature type="compositionally biased region" description="Basic residues" evidence="4">
    <location>
        <begin position="109"/>
        <end position="120"/>
    </location>
</feature>
<dbReference type="GO" id="GO:1990904">
    <property type="term" value="C:ribonucleoprotein complex"/>
    <property type="evidence" value="ECO:0007669"/>
    <property type="project" value="UniProtKB-KW"/>
</dbReference>
<evidence type="ECO:0000256" key="1">
    <source>
        <dbReference type="ARBA" id="ARBA00005636"/>
    </source>
</evidence>
<geneLocation type="mitochondrion" evidence="6"/>
<evidence type="ECO:0000256" key="4">
    <source>
        <dbReference type="SAM" id="MobiDB-lite"/>
    </source>
</evidence>
<reference evidence="6" key="1">
    <citation type="journal article" date="2011" name="Mol. Biol. Evol.">
        <title>The Organellar Genome and Metabolic Potential of the Hydrogen-Producing Mitochondrion of Nyctotherus ovalis.</title>
        <authorList>
            <person name="de Graaf R.M."/>
            <person name="Ricard G."/>
            <person name="van Alen T.A."/>
            <person name="Duarte I."/>
            <person name="Dutilh B.E."/>
            <person name="Burgtorf C."/>
            <person name="Kuiper J.W."/>
            <person name="van der Staay G.W."/>
            <person name="Tielens A.G."/>
            <person name="Huynen M.A."/>
            <person name="Hackstein J.H."/>
        </authorList>
    </citation>
    <scope>NUCLEOTIDE SEQUENCE</scope>
</reference>
<dbReference type="InterPro" id="IPR022669">
    <property type="entry name" value="Ribosomal_uL2_C"/>
</dbReference>
<dbReference type="GO" id="GO:0003735">
    <property type="term" value="F:structural constituent of ribosome"/>
    <property type="evidence" value="ECO:0007669"/>
    <property type="project" value="InterPro"/>
</dbReference>
<dbReference type="Pfam" id="PF03947">
    <property type="entry name" value="Ribosomal_L2_C"/>
    <property type="match status" value="1"/>
</dbReference>
<dbReference type="InterPro" id="IPR014722">
    <property type="entry name" value="Rib_uL2_dom2"/>
</dbReference>
<dbReference type="Gene3D" id="2.30.30.30">
    <property type="match status" value="1"/>
</dbReference>